<dbReference type="InterPro" id="IPR000182">
    <property type="entry name" value="GNAT_dom"/>
</dbReference>
<dbReference type="Gene3D" id="3.40.630.30">
    <property type="match status" value="2"/>
</dbReference>
<organism evidence="2 3">
    <name type="scientific">Alkalicoccobacillus gibsonii</name>
    <dbReference type="NCBI Taxonomy" id="79881"/>
    <lineage>
        <taxon>Bacteria</taxon>
        <taxon>Bacillati</taxon>
        <taxon>Bacillota</taxon>
        <taxon>Bacilli</taxon>
        <taxon>Bacillales</taxon>
        <taxon>Bacillaceae</taxon>
        <taxon>Alkalicoccobacillus</taxon>
    </lineage>
</organism>
<sequence>MIRLDSIKNVKSLSLFISQCQQHSSKHIGYIGTEEKEIYHSLKEDFSDLPFEDSALGIFLNGELIGFLGFDIDKNERSVDVWGPFFKNDWNEDQAIELWNALIDRASISLEEYSFFLNISNKDAIQFAETLGATFQGNHFVLTLERSLYHPQEITSYIGPFEHIHKEAFTALHQTHFPEAYFTADEMIDSIDRTHRLYLYKENEKTKGYIYAEVDPRFGESDIHFFAVDANTRGKGIGTQLLHAATSWIFSFSAIQTITLCVSAESDAAIHLYKKAQFRETYTLSAYGLKS</sequence>
<dbReference type="InterPro" id="IPR016181">
    <property type="entry name" value="Acyl_CoA_acyltransferase"/>
</dbReference>
<dbReference type="CDD" id="cd04301">
    <property type="entry name" value="NAT_SF"/>
    <property type="match status" value="1"/>
</dbReference>
<dbReference type="EMBL" id="JBCITK010000001">
    <property type="protein sequence ID" value="MEN0642215.1"/>
    <property type="molecule type" value="Genomic_DNA"/>
</dbReference>
<accession>A0ABU9VE84</accession>
<dbReference type="Pfam" id="PF00583">
    <property type="entry name" value="Acetyltransf_1"/>
    <property type="match status" value="1"/>
</dbReference>
<evidence type="ECO:0000259" key="1">
    <source>
        <dbReference type="PROSITE" id="PS51186"/>
    </source>
</evidence>
<protein>
    <submittedName>
        <fullName evidence="2">GNAT family N-acetyltransferase</fullName>
    </submittedName>
</protein>
<feature type="domain" description="N-acetyltransferase" evidence="1">
    <location>
        <begin position="156"/>
        <end position="291"/>
    </location>
</feature>
<dbReference type="Proteomes" id="UP001418796">
    <property type="component" value="Unassembled WGS sequence"/>
</dbReference>
<evidence type="ECO:0000313" key="2">
    <source>
        <dbReference type="EMBL" id="MEN0642215.1"/>
    </source>
</evidence>
<dbReference type="SUPFAM" id="SSF55729">
    <property type="entry name" value="Acyl-CoA N-acyltransferases (Nat)"/>
    <property type="match status" value="1"/>
</dbReference>
<evidence type="ECO:0000313" key="3">
    <source>
        <dbReference type="Proteomes" id="UP001418796"/>
    </source>
</evidence>
<keyword evidence="3" id="KW-1185">Reference proteome</keyword>
<dbReference type="PROSITE" id="PS51186">
    <property type="entry name" value="GNAT"/>
    <property type="match status" value="1"/>
</dbReference>
<reference evidence="2 3" key="1">
    <citation type="submission" date="2024-03" db="EMBL/GenBank/DDBJ databases">
        <title>Bacilli Hybrid Assemblies.</title>
        <authorList>
            <person name="Kovac J."/>
        </authorList>
    </citation>
    <scope>NUCLEOTIDE SEQUENCE [LARGE SCALE GENOMIC DNA]</scope>
    <source>
        <strain evidence="2 3">FSL R7-0666</strain>
    </source>
</reference>
<proteinExistence type="predicted"/>
<dbReference type="RefSeq" id="WP_343129360.1">
    <property type="nucleotide sequence ID" value="NZ_JBCITK010000001.1"/>
</dbReference>
<comment type="caution">
    <text evidence="2">The sequence shown here is derived from an EMBL/GenBank/DDBJ whole genome shotgun (WGS) entry which is preliminary data.</text>
</comment>
<name>A0ABU9VE84_9BACI</name>
<gene>
    <name evidence="2" type="ORF">MKY91_03415</name>
</gene>